<dbReference type="OrthoDB" id="9790411at2"/>
<evidence type="ECO:0000256" key="7">
    <source>
        <dbReference type="RuleBase" id="RU000599"/>
    </source>
</evidence>
<protein>
    <recommendedName>
        <fullName evidence="2 6">Imidazoleglycerol-phosphate dehydratase</fullName>
        <shortName evidence="6">IGPD</shortName>
        <ecNumber evidence="6 7">4.2.1.19</ecNumber>
    </recommendedName>
</protein>
<dbReference type="InterPro" id="IPR020565">
    <property type="entry name" value="ImidazoleglycerP_deHydtase_CS"/>
</dbReference>
<dbReference type="InterPro" id="IPR020568">
    <property type="entry name" value="Ribosomal_Su5_D2-typ_SF"/>
</dbReference>
<organism evidence="8 9">
    <name type="scientific">Thiospirochaeta perfilievii</name>
    <dbReference type="NCBI Taxonomy" id="252967"/>
    <lineage>
        <taxon>Bacteria</taxon>
        <taxon>Pseudomonadati</taxon>
        <taxon>Spirochaetota</taxon>
        <taxon>Spirochaetia</taxon>
        <taxon>Spirochaetales</taxon>
        <taxon>Spirochaetaceae</taxon>
        <taxon>Thiospirochaeta</taxon>
    </lineage>
</organism>
<evidence type="ECO:0000313" key="9">
    <source>
        <dbReference type="Proteomes" id="UP000323824"/>
    </source>
</evidence>
<dbReference type="GO" id="GO:0000105">
    <property type="term" value="P:L-histidine biosynthetic process"/>
    <property type="evidence" value="ECO:0007669"/>
    <property type="project" value="UniProtKB-UniRule"/>
</dbReference>
<dbReference type="Proteomes" id="UP000323824">
    <property type="component" value="Chromosome"/>
</dbReference>
<sequence length="196" mass="21850">MSDRTVHINRVTKETNIDLTLNLSGSGIVKSTTGIPYLDHMFTAMAFHGKFDLEVVASGDIEVDEHHLVEDLGLVLGEALKETVTKYGGVKRYSYKVIPMDEALSEVVIDVCMRPYLVYNVNYPQERSGNFEMHLLREFFHGLTSKGAFTLHAICRYGENSHHMSEALFKALGMAIKDAYTPIESGTDAMSTKGKL</sequence>
<dbReference type="PROSITE" id="PS00955">
    <property type="entry name" value="IGP_DEHYDRATASE_2"/>
    <property type="match status" value="1"/>
</dbReference>
<dbReference type="FunFam" id="3.30.230.40:FF:000003">
    <property type="entry name" value="Imidazoleglycerol-phosphate dehydratase HisB"/>
    <property type="match status" value="1"/>
</dbReference>
<evidence type="ECO:0000313" key="8">
    <source>
        <dbReference type="EMBL" id="QEN06087.1"/>
    </source>
</evidence>
<dbReference type="CDD" id="cd07914">
    <property type="entry name" value="IGPD"/>
    <property type="match status" value="1"/>
</dbReference>
<dbReference type="NCBIfam" id="NF002114">
    <property type="entry name" value="PRK00951.2-4"/>
    <property type="match status" value="1"/>
</dbReference>
<dbReference type="EMBL" id="CP035807">
    <property type="protein sequence ID" value="QEN06087.1"/>
    <property type="molecule type" value="Genomic_DNA"/>
</dbReference>
<dbReference type="InterPro" id="IPR038494">
    <property type="entry name" value="IGPD_sf"/>
</dbReference>
<dbReference type="EC" id="4.2.1.19" evidence="6 7"/>
<dbReference type="HAMAP" id="MF_00076">
    <property type="entry name" value="HisB"/>
    <property type="match status" value="1"/>
</dbReference>
<dbReference type="FunFam" id="3.30.230.40:FF:000001">
    <property type="entry name" value="Imidazoleglycerol-phosphate dehydratase HisB"/>
    <property type="match status" value="1"/>
</dbReference>
<gene>
    <name evidence="6 8" type="primary">hisB</name>
    <name evidence="8" type="ORF">EW093_15810</name>
</gene>
<comment type="pathway">
    <text evidence="1 6 7">Amino-acid biosynthesis; L-histidine biosynthesis; L-histidine from 5-phospho-alpha-D-ribose 1-diphosphate: step 6/9.</text>
</comment>
<evidence type="ECO:0000256" key="5">
    <source>
        <dbReference type="ARBA" id="ARBA00023239"/>
    </source>
</evidence>
<dbReference type="UniPathway" id="UPA00031">
    <property type="reaction ID" value="UER00011"/>
</dbReference>
<evidence type="ECO:0000256" key="4">
    <source>
        <dbReference type="ARBA" id="ARBA00023102"/>
    </source>
</evidence>
<proteinExistence type="inferred from homology"/>
<comment type="catalytic activity">
    <reaction evidence="6 7">
        <text>D-erythro-1-(imidazol-4-yl)glycerol 3-phosphate = 3-(imidazol-4-yl)-2-oxopropyl phosphate + H2O</text>
        <dbReference type="Rhea" id="RHEA:11040"/>
        <dbReference type="ChEBI" id="CHEBI:15377"/>
        <dbReference type="ChEBI" id="CHEBI:57766"/>
        <dbReference type="ChEBI" id="CHEBI:58278"/>
        <dbReference type="EC" id="4.2.1.19"/>
    </reaction>
</comment>
<dbReference type="Gene3D" id="3.30.230.40">
    <property type="entry name" value="Imidazole glycerol phosphate dehydratase, domain 1"/>
    <property type="match status" value="2"/>
</dbReference>
<comment type="subcellular location">
    <subcellularLocation>
        <location evidence="6 7">Cytoplasm</location>
    </subcellularLocation>
</comment>
<dbReference type="GO" id="GO:0005737">
    <property type="term" value="C:cytoplasm"/>
    <property type="evidence" value="ECO:0007669"/>
    <property type="project" value="UniProtKB-SubCell"/>
</dbReference>
<name>A0A5C1QF92_9SPIO</name>
<keyword evidence="5 6" id="KW-0456">Lyase</keyword>
<evidence type="ECO:0000256" key="2">
    <source>
        <dbReference type="ARBA" id="ARBA00016664"/>
    </source>
</evidence>
<evidence type="ECO:0000256" key="6">
    <source>
        <dbReference type="HAMAP-Rule" id="MF_00076"/>
    </source>
</evidence>
<keyword evidence="4 6" id="KW-0368">Histidine biosynthesis</keyword>
<reference evidence="8 9" key="2">
    <citation type="submission" date="2019-09" db="EMBL/GenBank/DDBJ databases">
        <title>Complete Genome Sequence and Methylome Analysis of free living Spirochaetas.</title>
        <authorList>
            <person name="Leshcheva N."/>
            <person name="Mikheeva N."/>
        </authorList>
    </citation>
    <scope>NUCLEOTIDE SEQUENCE [LARGE SCALE GENOMIC DNA]</scope>
    <source>
        <strain evidence="8 9">P</strain>
    </source>
</reference>
<comment type="similarity">
    <text evidence="6 7">Belongs to the imidazoleglycerol-phosphate dehydratase family.</text>
</comment>
<dbReference type="RefSeq" id="WP_149569321.1">
    <property type="nucleotide sequence ID" value="NZ_CP035807.1"/>
</dbReference>
<keyword evidence="3 6" id="KW-0028">Amino-acid biosynthesis</keyword>
<keyword evidence="6" id="KW-0963">Cytoplasm</keyword>
<dbReference type="PANTHER" id="PTHR23133">
    <property type="entry name" value="IMIDAZOLEGLYCEROL-PHOSPHATE DEHYDRATASE HIS7"/>
    <property type="match status" value="1"/>
</dbReference>
<dbReference type="Pfam" id="PF00475">
    <property type="entry name" value="IGPD"/>
    <property type="match status" value="1"/>
</dbReference>
<dbReference type="GO" id="GO:0004424">
    <property type="term" value="F:imidazoleglycerol-phosphate dehydratase activity"/>
    <property type="evidence" value="ECO:0007669"/>
    <property type="project" value="UniProtKB-UniRule"/>
</dbReference>
<dbReference type="InterPro" id="IPR000807">
    <property type="entry name" value="ImidazoleglycerolP_deHydtase"/>
</dbReference>
<dbReference type="SUPFAM" id="SSF54211">
    <property type="entry name" value="Ribosomal protein S5 domain 2-like"/>
    <property type="match status" value="2"/>
</dbReference>
<dbReference type="AlphaFoldDB" id="A0A5C1QF92"/>
<dbReference type="PROSITE" id="PS00954">
    <property type="entry name" value="IGP_DEHYDRATASE_1"/>
    <property type="match status" value="1"/>
</dbReference>
<accession>A0A5C1QF92</accession>
<dbReference type="PANTHER" id="PTHR23133:SF2">
    <property type="entry name" value="IMIDAZOLEGLYCEROL-PHOSPHATE DEHYDRATASE"/>
    <property type="match status" value="1"/>
</dbReference>
<keyword evidence="9" id="KW-1185">Reference proteome</keyword>
<evidence type="ECO:0000256" key="1">
    <source>
        <dbReference type="ARBA" id="ARBA00005047"/>
    </source>
</evidence>
<dbReference type="KEGG" id="sper:EW093_15810"/>
<reference evidence="8 9" key="1">
    <citation type="submission" date="2019-02" db="EMBL/GenBank/DDBJ databases">
        <authorList>
            <person name="Fomenkov A."/>
            <person name="Dubinina G."/>
            <person name="Grabovich M."/>
            <person name="Vincze T."/>
            <person name="Roberts R.J."/>
        </authorList>
    </citation>
    <scope>NUCLEOTIDE SEQUENCE [LARGE SCALE GENOMIC DNA]</scope>
    <source>
        <strain evidence="8 9">P</strain>
    </source>
</reference>
<evidence type="ECO:0000256" key="3">
    <source>
        <dbReference type="ARBA" id="ARBA00022605"/>
    </source>
</evidence>